<evidence type="ECO:0000313" key="6">
    <source>
        <dbReference type="EMBL" id="CUN05121.1"/>
    </source>
</evidence>
<dbReference type="OrthoDB" id="9800174at2"/>
<organism evidence="6 7">
    <name type="scientific">Anaerobutyricum hallii</name>
    <dbReference type="NCBI Taxonomy" id="39488"/>
    <lineage>
        <taxon>Bacteria</taxon>
        <taxon>Bacillati</taxon>
        <taxon>Bacillota</taxon>
        <taxon>Clostridia</taxon>
        <taxon>Lachnospirales</taxon>
        <taxon>Lachnospiraceae</taxon>
        <taxon>Anaerobutyricum</taxon>
    </lineage>
</organism>
<dbReference type="PANTHER" id="PTHR43651:SF3">
    <property type="entry name" value="1,4-ALPHA-GLUCAN-BRANCHING ENZYME"/>
    <property type="match status" value="1"/>
</dbReference>
<dbReference type="GO" id="GO:0005978">
    <property type="term" value="P:glycogen biosynthetic process"/>
    <property type="evidence" value="ECO:0007669"/>
    <property type="project" value="InterPro"/>
</dbReference>
<dbReference type="InterPro" id="IPR044143">
    <property type="entry name" value="GlgB_N_E_set_prok"/>
</dbReference>
<dbReference type="InterPro" id="IPR014756">
    <property type="entry name" value="Ig_E-set"/>
</dbReference>
<dbReference type="InterPro" id="IPR013780">
    <property type="entry name" value="Glyco_hydro_b"/>
</dbReference>
<dbReference type="GO" id="GO:0003844">
    <property type="term" value="F:1,4-alpha-glucan branching enzyme activity"/>
    <property type="evidence" value="ECO:0007669"/>
    <property type="project" value="UniProtKB-EC"/>
</dbReference>
<dbReference type="Gene3D" id="2.60.40.1180">
    <property type="entry name" value="Golgi alpha-mannosidase II"/>
    <property type="match status" value="1"/>
</dbReference>
<comment type="function">
    <text evidence="1">Catalyzes the formation of the alpha-1,6-glucosidic linkages in glycogen by scission of a 1,4-alpha-linked oligosaccharide from growing alpha-1,4-glucan chains and the subsequent attachment of the oligosaccharide to the alpha-1,6 position.</text>
</comment>
<reference evidence="6 7" key="1">
    <citation type="submission" date="2015-09" db="EMBL/GenBank/DDBJ databases">
        <authorList>
            <consortium name="Pathogen Informatics"/>
        </authorList>
    </citation>
    <scope>NUCLEOTIDE SEQUENCE [LARGE SCALE GENOMIC DNA]</scope>
    <source>
        <strain evidence="6 7">2789STDY5834966</strain>
    </source>
</reference>
<evidence type="ECO:0000259" key="3">
    <source>
        <dbReference type="Pfam" id="PF02806"/>
    </source>
</evidence>
<dbReference type="Pfam" id="PF22019">
    <property type="entry name" value="GlgB_N"/>
    <property type="match status" value="1"/>
</dbReference>
<dbReference type="Gene3D" id="2.60.40.10">
    <property type="entry name" value="Immunoglobulins"/>
    <property type="match status" value="2"/>
</dbReference>
<dbReference type="InterPro" id="IPR006048">
    <property type="entry name" value="A-amylase/branching_C"/>
</dbReference>
<feature type="domain" description="1,4-alpha-glucan branching enzyme GlgB N-terminal" evidence="5">
    <location>
        <begin position="11"/>
        <end position="101"/>
    </location>
</feature>
<evidence type="ECO:0000256" key="2">
    <source>
        <dbReference type="ARBA" id="ARBA00022676"/>
    </source>
</evidence>
<dbReference type="CDD" id="cd02855">
    <property type="entry name" value="E_set_GBE_prok_N"/>
    <property type="match status" value="1"/>
</dbReference>
<dbReference type="Proteomes" id="UP000095390">
    <property type="component" value="Unassembled WGS sequence"/>
</dbReference>
<dbReference type="InterPro" id="IPR054169">
    <property type="entry name" value="GlgB_N"/>
</dbReference>
<dbReference type="EMBL" id="CYYC01000022">
    <property type="protein sequence ID" value="CUN05121.1"/>
    <property type="molecule type" value="Genomic_DNA"/>
</dbReference>
<dbReference type="Gene3D" id="3.20.20.80">
    <property type="entry name" value="Glycosidases"/>
    <property type="match status" value="2"/>
</dbReference>
<protein>
    <submittedName>
        <fullName evidence="6">1,4-alpha-glucan branching enzyme GlgB</fullName>
        <ecNumber evidence="6">2.4.1.18</ecNumber>
    </submittedName>
</protein>
<dbReference type="GO" id="GO:0005829">
    <property type="term" value="C:cytosol"/>
    <property type="evidence" value="ECO:0007669"/>
    <property type="project" value="TreeGrafter"/>
</dbReference>
<gene>
    <name evidence="6" type="primary">glgB_2</name>
    <name evidence="6" type="ORF">ERS852578_01880</name>
</gene>
<dbReference type="SUPFAM" id="SSF81296">
    <property type="entry name" value="E set domains"/>
    <property type="match status" value="2"/>
</dbReference>
<dbReference type="InterPro" id="IPR013783">
    <property type="entry name" value="Ig-like_fold"/>
</dbReference>
<dbReference type="AlphaFoldDB" id="A0A173TQZ5"/>
<evidence type="ECO:0000256" key="1">
    <source>
        <dbReference type="ARBA" id="ARBA00002953"/>
    </source>
</evidence>
<dbReference type="PANTHER" id="PTHR43651">
    <property type="entry name" value="1,4-ALPHA-GLUCAN-BRANCHING ENZYME"/>
    <property type="match status" value="1"/>
</dbReference>
<dbReference type="SUPFAM" id="SSF51445">
    <property type="entry name" value="(Trans)glycosidases"/>
    <property type="match status" value="1"/>
</dbReference>
<accession>A0A173TQZ5</accession>
<dbReference type="Pfam" id="PF02922">
    <property type="entry name" value="CBM_48"/>
    <property type="match status" value="1"/>
</dbReference>
<dbReference type="InterPro" id="IPR004193">
    <property type="entry name" value="Glyco_hydro_13_N"/>
</dbReference>
<evidence type="ECO:0000259" key="5">
    <source>
        <dbReference type="Pfam" id="PF22019"/>
    </source>
</evidence>
<dbReference type="GO" id="GO:0043169">
    <property type="term" value="F:cation binding"/>
    <property type="evidence" value="ECO:0007669"/>
    <property type="project" value="InterPro"/>
</dbReference>
<dbReference type="PIRSF" id="PIRSF000463">
    <property type="entry name" value="GlgB"/>
    <property type="match status" value="1"/>
</dbReference>
<keyword evidence="6" id="KW-0808">Transferase</keyword>
<dbReference type="Pfam" id="PF02806">
    <property type="entry name" value="Alpha-amylase_C"/>
    <property type="match status" value="1"/>
</dbReference>
<proteinExistence type="predicted"/>
<keyword evidence="2 6" id="KW-0328">Glycosyltransferase</keyword>
<evidence type="ECO:0000259" key="4">
    <source>
        <dbReference type="Pfam" id="PF02922"/>
    </source>
</evidence>
<dbReference type="InterPro" id="IPR017853">
    <property type="entry name" value="GH"/>
</dbReference>
<feature type="domain" description="Alpha-amylase/branching enzyme C-terminal all beta" evidence="3">
    <location>
        <begin position="536"/>
        <end position="633"/>
    </location>
</feature>
<dbReference type="GO" id="GO:0004553">
    <property type="term" value="F:hydrolase activity, hydrolyzing O-glycosyl compounds"/>
    <property type="evidence" value="ECO:0007669"/>
    <property type="project" value="InterPro"/>
</dbReference>
<dbReference type="SUPFAM" id="SSF51011">
    <property type="entry name" value="Glycosyl hydrolase domain"/>
    <property type="match status" value="1"/>
</dbReference>
<dbReference type="InterPro" id="IPR037439">
    <property type="entry name" value="Branching_enzy"/>
</dbReference>
<evidence type="ECO:0000313" key="7">
    <source>
        <dbReference type="Proteomes" id="UP000095390"/>
    </source>
</evidence>
<sequence length="634" mass="73661">MRYEISEVVKKDQVMELVFGNCSKPRDLLGRHFILQGQVISAYHPDAVKMEVVSEDGEHYPMDTVERQPVFSLFLPHKRPFSYQIHMTFHDGNTYISSDPYSYEGLITEEEEKLFSKGNWTEVYHKMGCHKVKLGNTEGMYFAVWAPGARRVSVVGDFNYWNGMLYPMHKMENSDIFELFIPGLSCGQFYKFEIKNVQGDIIQMVDPYAVMNEEKENGASRIFDLGRFRWEDSRWLSKRYHGNVFKTPMSVCEVRISELDSPDEKVQEIVQDMGHTHILLRGTPERAKLGVERGFFEPAFYGNTPDTMRFFVNRSHKRNIGVMLEISPEYLTRAVHLFEKKHPQAVNYLLANILFWIKEYHIDGFVFRGLSENSSDFLEKAKEVIKKEDNSVLFIGEEIKGKQTRDFFDFEWNMELKAGVEEYLGTDFEKRQGKYFCLSQPLMKGDFSNTLLLLNKEKNNLFDESLIDKKPSCDYDKLTGVRMSYGYLMGVPGRKAWDLHSHENISSQEYVKSLIRIYQEYPALYEYDPLRASFEWINGMDAESSVLRFMRKSPSGRDNLLFICNFGTEEKENCQVGVPKAGKYTMISNSDAVEFGGEGRDEHQEVQAVSECWDLRPYSIKISVPPLATLIFKF</sequence>
<feature type="domain" description="Glycoside hydrolase family 13 N-terminal" evidence="4">
    <location>
        <begin position="126"/>
        <end position="209"/>
    </location>
</feature>
<dbReference type="EC" id="2.4.1.18" evidence="6"/>
<name>A0A173TQZ5_9FIRM</name>
<dbReference type="RefSeq" id="WP_055182971.1">
    <property type="nucleotide sequence ID" value="NZ_CYYC01000022.1"/>
</dbReference>